<reference evidence="1 2" key="1">
    <citation type="submission" date="2019-05" db="EMBL/GenBank/DDBJ databases">
        <title>Another draft genome of Portunus trituberculatus and its Hox gene families provides insights of decapod evolution.</title>
        <authorList>
            <person name="Jeong J.-H."/>
            <person name="Song I."/>
            <person name="Kim S."/>
            <person name="Choi T."/>
            <person name="Kim D."/>
            <person name="Ryu S."/>
            <person name="Kim W."/>
        </authorList>
    </citation>
    <scope>NUCLEOTIDE SEQUENCE [LARGE SCALE GENOMIC DNA]</scope>
    <source>
        <tissue evidence="1">Muscle</tissue>
    </source>
</reference>
<name>A0A5B7IVC1_PORTR</name>
<protein>
    <submittedName>
        <fullName evidence="1">Uncharacterized protein</fullName>
    </submittedName>
</protein>
<accession>A0A5B7IVC1</accession>
<evidence type="ECO:0000313" key="2">
    <source>
        <dbReference type="Proteomes" id="UP000324222"/>
    </source>
</evidence>
<dbReference type="EMBL" id="VSRR010070981">
    <property type="protein sequence ID" value="MPC86273.1"/>
    <property type="molecule type" value="Genomic_DNA"/>
</dbReference>
<comment type="caution">
    <text evidence="1">The sequence shown here is derived from an EMBL/GenBank/DDBJ whole genome shotgun (WGS) entry which is preliminary data.</text>
</comment>
<proteinExistence type="predicted"/>
<dbReference type="Proteomes" id="UP000324222">
    <property type="component" value="Unassembled WGS sequence"/>
</dbReference>
<sequence length="64" mass="7301">MKLTQHTRCLCQGEVPTVTSQTHFPRHFYERLSRQCTAAWKTPPDDNVTPLTRAAASKVLTCDR</sequence>
<gene>
    <name evidence="1" type="ORF">E2C01_081096</name>
</gene>
<dbReference type="AlphaFoldDB" id="A0A5B7IVC1"/>
<evidence type="ECO:0000313" key="1">
    <source>
        <dbReference type="EMBL" id="MPC86273.1"/>
    </source>
</evidence>
<organism evidence="1 2">
    <name type="scientific">Portunus trituberculatus</name>
    <name type="common">Swimming crab</name>
    <name type="synonym">Neptunus trituberculatus</name>
    <dbReference type="NCBI Taxonomy" id="210409"/>
    <lineage>
        <taxon>Eukaryota</taxon>
        <taxon>Metazoa</taxon>
        <taxon>Ecdysozoa</taxon>
        <taxon>Arthropoda</taxon>
        <taxon>Crustacea</taxon>
        <taxon>Multicrustacea</taxon>
        <taxon>Malacostraca</taxon>
        <taxon>Eumalacostraca</taxon>
        <taxon>Eucarida</taxon>
        <taxon>Decapoda</taxon>
        <taxon>Pleocyemata</taxon>
        <taxon>Brachyura</taxon>
        <taxon>Eubrachyura</taxon>
        <taxon>Portunoidea</taxon>
        <taxon>Portunidae</taxon>
        <taxon>Portuninae</taxon>
        <taxon>Portunus</taxon>
    </lineage>
</organism>
<keyword evidence="2" id="KW-1185">Reference proteome</keyword>